<evidence type="ECO:0000256" key="1">
    <source>
        <dbReference type="SAM" id="Phobius"/>
    </source>
</evidence>
<comment type="caution">
    <text evidence="3">The sequence shown here is derived from an EMBL/GenBank/DDBJ whole genome shotgun (WGS) entry which is preliminary data.</text>
</comment>
<feature type="transmembrane region" description="Helical" evidence="1">
    <location>
        <begin position="22"/>
        <end position="43"/>
    </location>
</feature>
<gene>
    <name evidence="3" type="ORF">J5V96_09530</name>
</gene>
<evidence type="ECO:0000259" key="2">
    <source>
        <dbReference type="Pfam" id="PF07811"/>
    </source>
</evidence>
<dbReference type="Pfam" id="PF07811">
    <property type="entry name" value="TadE"/>
    <property type="match status" value="1"/>
</dbReference>
<dbReference type="Proteomes" id="UP000680132">
    <property type="component" value="Unassembled WGS sequence"/>
</dbReference>
<keyword evidence="1" id="KW-0472">Membrane</keyword>
<accession>A0A939QKD6</accession>
<dbReference type="NCBIfam" id="NF041390">
    <property type="entry name" value="TadE_Rv3655c"/>
    <property type="match status" value="1"/>
</dbReference>
<evidence type="ECO:0000313" key="3">
    <source>
        <dbReference type="EMBL" id="MBO3663755.1"/>
    </source>
</evidence>
<keyword evidence="1" id="KW-0812">Transmembrane</keyword>
<organism evidence="3 4">
    <name type="scientific">Microbacterium stercoris</name>
    <dbReference type="NCBI Taxonomy" id="2820289"/>
    <lineage>
        <taxon>Bacteria</taxon>
        <taxon>Bacillati</taxon>
        <taxon>Actinomycetota</taxon>
        <taxon>Actinomycetes</taxon>
        <taxon>Micrococcales</taxon>
        <taxon>Microbacteriaceae</taxon>
        <taxon>Microbacterium</taxon>
    </lineage>
</organism>
<keyword evidence="4" id="KW-1185">Reference proteome</keyword>
<evidence type="ECO:0000313" key="4">
    <source>
        <dbReference type="Proteomes" id="UP000680132"/>
    </source>
</evidence>
<dbReference type="EMBL" id="JAGFOA010000003">
    <property type="protein sequence ID" value="MBO3663755.1"/>
    <property type="molecule type" value="Genomic_DNA"/>
</dbReference>
<protein>
    <submittedName>
        <fullName evidence="3">Pilus assembly protein</fullName>
    </submittedName>
</protein>
<feature type="domain" description="TadE-like" evidence="2">
    <location>
        <begin position="16"/>
        <end position="58"/>
    </location>
</feature>
<sequence>MSVRGGERGPTAGERGSVAAELAVALPAVLLVLILGVGALFAASTQVRLQDVAADGARLVARGEPEARASAVVAQLDGARTAVSWRGDLVCVTAHATARVAGVGVPLSAVSCALGGGL</sequence>
<dbReference type="AlphaFoldDB" id="A0A939QKD6"/>
<dbReference type="InterPro" id="IPR049790">
    <property type="entry name" value="Rv3655c/TadE"/>
</dbReference>
<reference evidence="3" key="1">
    <citation type="submission" date="2021-03" db="EMBL/GenBank/DDBJ databases">
        <title>Microbacterium sp. nov., a novel actinobacterium isolated from cow dung.</title>
        <authorList>
            <person name="Zhang L."/>
        </authorList>
    </citation>
    <scope>NUCLEOTIDE SEQUENCE</scope>
    <source>
        <strain evidence="3">NEAU-LLB</strain>
    </source>
</reference>
<keyword evidence="1" id="KW-1133">Transmembrane helix</keyword>
<dbReference type="RefSeq" id="WP_208503158.1">
    <property type="nucleotide sequence ID" value="NZ_JAGFOA010000003.1"/>
</dbReference>
<proteinExistence type="predicted"/>
<name>A0A939QKD6_9MICO</name>
<dbReference type="InterPro" id="IPR012495">
    <property type="entry name" value="TadE-like_dom"/>
</dbReference>